<evidence type="ECO:0008006" key="4">
    <source>
        <dbReference type="Google" id="ProtNLM"/>
    </source>
</evidence>
<feature type="transmembrane region" description="Helical" evidence="1">
    <location>
        <begin position="106"/>
        <end position="128"/>
    </location>
</feature>
<feature type="transmembrane region" description="Helical" evidence="1">
    <location>
        <begin position="241"/>
        <end position="264"/>
    </location>
</feature>
<reference evidence="2 3" key="1">
    <citation type="journal article" date="2016" name="Nat. Commun.">
        <title>Thousands of microbial genomes shed light on interconnected biogeochemical processes in an aquifer system.</title>
        <authorList>
            <person name="Anantharaman K."/>
            <person name="Brown C.T."/>
            <person name="Hug L.A."/>
            <person name="Sharon I."/>
            <person name="Castelle C.J."/>
            <person name="Probst A.J."/>
            <person name="Thomas B.C."/>
            <person name="Singh A."/>
            <person name="Wilkins M.J."/>
            <person name="Karaoz U."/>
            <person name="Brodie E.L."/>
            <person name="Williams K.H."/>
            <person name="Hubbard S.S."/>
            <person name="Banfield J.F."/>
        </authorList>
    </citation>
    <scope>NUCLEOTIDE SEQUENCE [LARGE SCALE GENOMIC DNA]</scope>
</reference>
<evidence type="ECO:0000256" key="1">
    <source>
        <dbReference type="SAM" id="Phobius"/>
    </source>
</evidence>
<organism evidence="2 3">
    <name type="scientific">Candidatus Taylorbacteria bacterium RIFCSPHIGHO2_01_FULL_51_15</name>
    <dbReference type="NCBI Taxonomy" id="1802304"/>
    <lineage>
        <taxon>Bacteria</taxon>
        <taxon>Candidatus Tayloriibacteriota</taxon>
    </lineage>
</organism>
<evidence type="ECO:0000313" key="2">
    <source>
        <dbReference type="EMBL" id="OHA21185.1"/>
    </source>
</evidence>
<accession>A0A1G2MB75</accession>
<sequence>MRLSLSREQKFLYTRVTILLASVAWIAFFLLGLRGFTFWHAPFLLFFWLGVGLSNYAERSSVWLLFTKRRAFLILFAALAGGAFLFDEFGLRESLWFYPRYDGWSLLLVYFLLYPLGGLASLELLYFLAKSLGERLTFVHLPETLAHKAVDVLESLFFLGVAGSALASLLQPELSSSLVLSLAFSWMLIFALKLAFHTRHGTQYLIIVAISILVSLLLQAMPDVGMFEWVYLGAPILNQLFFNLPLWVFLCYAWLLLFTLRLWISLILHPKVQ</sequence>
<feature type="transmembrane region" description="Helical" evidence="1">
    <location>
        <begin position="203"/>
        <end position="221"/>
    </location>
</feature>
<keyword evidence="1" id="KW-1133">Transmembrane helix</keyword>
<proteinExistence type="predicted"/>
<comment type="caution">
    <text evidence="2">The sequence shown here is derived from an EMBL/GenBank/DDBJ whole genome shotgun (WGS) entry which is preliminary data.</text>
</comment>
<keyword evidence="1" id="KW-0812">Transmembrane</keyword>
<feature type="transmembrane region" description="Helical" evidence="1">
    <location>
        <begin position="12"/>
        <end position="33"/>
    </location>
</feature>
<protein>
    <recommendedName>
        <fullName evidence="4">Lycopene cyclase domain-containing protein</fullName>
    </recommendedName>
</protein>
<dbReference type="AlphaFoldDB" id="A0A1G2MB75"/>
<keyword evidence="1" id="KW-0472">Membrane</keyword>
<dbReference type="EMBL" id="MHRI01000012">
    <property type="protein sequence ID" value="OHA21185.1"/>
    <property type="molecule type" value="Genomic_DNA"/>
</dbReference>
<dbReference type="Proteomes" id="UP000178121">
    <property type="component" value="Unassembled WGS sequence"/>
</dbReference>
<feature type="transmembrane region" description="Helical" evidence="1">
    <location>
        <begin position="176"/>
        <end position="196"/>
    </location>
</feature>
<evidence type="ECO:0000313" key="3">
    <source>
        <dbReference type="Proteomes" id="UP000178121"/>
    </source>
</evidence>
<gene>
    <name evidence="2" type="ORF">A2849_01535</name>
</gene>
<name>A0A1G2MB75_9BACT</name>
<feature type="transmembrane region" description="Helical" evidence="1">
    <location>
        <begin position="39"/>
        <end position="57"/>
    </location>
</feature>
<feature type="transmembrane region" description="Helical" evidence="1">
    <location>
        <begin position="149"/>
        <end position="170"/>
    </location>
</feature>
<feature type="transmembrane region" description="Helical" evidence="1">
    <location>
        <begin position="69"/>
        <end position="86"/>
    </location>
</feature>